<feature type="non-terminal residue" evidence="1">
    <location>
        <position position="1"/>
    </location>
</feature>
<dbReference type="Proteomes" id="UP001295469">
    <property type="component" value="Chromosome C02"/>
</dbReference>
<dbReference type="AlphaFoldDB" id="A0A816K6S1"/>
<reference evidence="1" key="1">
    <citation type="submission" date="2021-01" db="EMBL/GenBank/DDBJ databases">
        <authorList>
            <consortium name="Genoscope - CEA"/>
            <person name="William W."/>
        </authorList>
    </citation>
    <scope>NUCLEOTIDE SEQUENCE</scope>
</reference>
<gene>
    <name evidence="1" type="ORF">DARMORV10_C02P32950.1</name>
</gene>
<proteinExistence type="predicted"/>
<sequence>LVGCRELPREWRPQTLNATAPTTSDWYPRANQSIESKLKLQSLTRIKKPPAVRGEPETRRFRRSVVYAGDYRLHCIPPGPCTPI</sequence>
<organism evidence="1">
    <name type="scientific">Brassica napus</name>
    <name type="common">Rape</name>
    <dbReference type="NCBI Taxonomy" id="3708"/>
    <lineage>
        <taxon>Eukaryota</taxon>
        <taxon>Viridiplantae</taxon>
        <taxon>Streptophyta</taxon>
        <taxon>Embryophyta</taxon>
        <taxon>Tracheophyta</taxon>
        <taxon>Spermatophyta</taxon>
        <taxon>Magnoliopsida</taxon>
        <taxon>eudicotyledons</taxon>
        <taxon>Gunneridae</taxon>
        <taxon>Pentapetalae</taxon>
        <taxon>rosids</taxon>
        <taxon>malvids</taxon>
        <taxon>Brassicales</taxon>
        <taxon>Brassicaceae</taxon>
        <taxon>Brassiceae</taxon>
        <taxon>Brassica</taxon>
    </lineage>
</organism>
<dbReference type="EMBL" id="HG994366">
    <property type="protein sequence ID" value="CAF1911891.1"/>
    <property type="molecule type" value="Genomic_DNA"/>
</dbReference>
<accession>A0A816K6S1</accession>
<protein>
    <submittedName>
        <fullName evidence="1">(rape) hypothetical protein</fullName>
    </submittedName>
</protein>
<name>A0A816K6S1_BRANA</name>
<evidence type="ECO:0000313" key="1">
    <source>
        <dbReference type="EMBL" id="CAF1911891.1"/>
    </source>
</evidence>